<dbReference type="Proteomes" id="UP000295531">
    <property type="component" value="Unassembled WGS sequence"/>
</dbReference>
<name>A0A4R6PM19_9GAMM</name>
<dbReference type="RefSeq" id="WP_133538984.1">
    <property type="nucleotide sequence ID" value="NZ_SNXI01000003.1"/>
</dbReference>
<organism evidence="1 2">
    <name type="scientific">Idiomarina aquatica</name>
    <dbReference type="NCBI Taxonomy" id="1327752"/>
    <lineage>
        <taxon>Bacteria</taxon>
        <taxon>Pseudomonadati</taxon>
        <taxon>Pseudomonadota</taxon>
        <taxon>Gammaproteobacteria</taxon>
        <taxon>Alteromonadales</taxon>
        <taxon>Idiomarinaceae</taxon>
        <taxon>Idiomarina</taxon>
    </lineage>
</organism>
<dbReference type="AlphaFoldDB" id="A0A4R6PM19"/>
<dbReference type="Pfam" id="PF06097">
    <property type="entry name" value="DUF945"/>
    <property type="match status" value="1"/>
</dbReference>
<reference evidence="1 2" key="1">
    <citation type="submission" date="2019-03" db="EMBL/GenBank/DDBJ databases">
        <title>Freshwater and sediment microbial communities from various areas in North America, analyzing microbe dynamics in response to fracking.</title>
        <authorList>
            <person name="Lamendella R."/>
        </authorList>
    </citation>
    <scope>NUCLEOTIDE SEQUENCE [LARGE SCALE GENOMIC DNA]</scope>
    <source>
        <strain evidence="1 2">18_TX</strain>
    </source>
</reference>
<dbReference type="OrthoDB" id="6320601at2"/>
<comment type="caution">
    <text evidence="1">The sequence shown here is derived from an EMBL/GenBank/DDBJ whole genome shotgun (WGS) entry which is preliminary data.</text>
</comment>
<keyword evidence="2" id="KW-1185">Reference proteome</keyword>
<dbReference type="InterPro" id="IPR010352">
    <property type="entry name" value="DUF945"/>
</dbReference>
<evidence type="ECO:0000313" key="1">
    <source>
        <dbReference type="EMBL" id="TDP39274.1"/>
    </source>
</evidence>
<sequence>MKKVLLSVIGVAVAGALIAPTFIGQNAEREVKAIADAIDANPAYTVEIASYERSWFSSRGVLTVSMELPMPQPDGSTEVMTLDSGEMLLELQHGPVLTQFDGGLGLLSWQLTANDDNKRTSLNWSEDQALYQLTGSMGLTGNATYDDQIADVNYRSADGDFIVEMSGYRGNGTFGNDAFSYSGSHKTLVMGEASDPATITGIDLQTSANGSLIDALNGELLESDIVLSVANATQSGEEVLSGFTMTAGSELAETGDTLSVNVNTAVEAAQLPSGTASNLVMNVSFSRIDKEFTQAYQQLVNSTYGQPQEVMQQQLTALFEQYQQQVLAAKPEFSITELSGDLPKGSFSGQANVTFADIATIPANPTTDFWLQHILAEGAIEAAKPLVKDALRLQLQTVLAQQMPNQDVNSEQFQAMIEQQVEQVIAVYLQQGFIVENEQQYQSAVELKQGSLMLNGKQLPLM</sequence>
<gene>
    <name evidence="1" type="ORF">DEU29_103170</name>
</gene>
<dbReference type="EMBL" id="SNXI01000003">
    <property type="protein sequence ID" value="TDP39274.1"/>
    <property type="molecule type" value="Genomic_DNA"/>
</dbReference>
<evidence type="ECO:0000313" key="2">
    <source>
        <dbReference type="Proteomes" id="UP000295531"/>
    </source>
</evidence>
<proteinExistence type="predicted"/>
<protein>
    <submittedName>
        <fullName evidence="1">Uncharacterized protein YdgA (DUF945 family)</fullName>
    </submittedName>
</protein>
<accession>A0A4R6PM19</accession>